<dbReference type="Pfam" id="PF13839">
    <property type="entry name" value="PC-Esterase"/>
    <property type="match status" value="1"/>
</dbReference>
<comment type="caution">
    <text evidence="9">The sequence shown here is derived from an EMBL/GenBank/DDBJ whole genome shotgun (WGS) entry which is preliminary data.</text>
</comment>
<proteinExistence type="inferred from homology"/>
<comment type="subcellular location">
    <subcellularLocation>
        <location evidence="1">Membrane</location>
        <topology evidence="1">Single-pass membrane protein</topology>
    </subcellularLocation>
</comment>
<keyword evidence="6" id="KW-0472">Membrane</keyword>
<dbReference type="GO" id="GO:0016413">
    <property type="term" value="F:O-acetyltransferase activity"/>
    <property type="evidence" value="ECO:0007669"/>
    <property type="project" value="InterPro"/>
</dbReference>
<accession>A0AAN8U631</accession>
<keyword evidence="10" id="KW-1185">Reference proteome</keyword>
<evidence type="ECO:0000259" key="7">
    <source>
        <dbReference type="Pfam" id="PF13839"/>
    </source>
</evidence>
<evidence type="ECO:0000313" key="10">
    <source>
        <dbReference type="Proteomes" id="UP001371456"/>
    </source>
</evidence>
<keyword evidence="5" id="KW-1133">Transmembrane helix</keyword>
<evidence type="ECO:0000256" key="4">
    <source>
        <dbReference type="ARBA" id="ARBA00022968"/>
    </source>
</evidence>
<dbReference type="Proteomes" id="UP001371456">
    <property type="component" value="Unassembled WGS sequence"/>
</dbReference>
<dbReference type="PANTHER" id="PTHR32285">
    <property type="entry name" value="PROTEIN TRICHOME BIREFRINGENCE-LIKE 9-RELATED"/>
    <property type="match status" value="1"/>
</dbReference>
<sequence>MSCNAIYEYQNCMKYGRPDTDFFKWKWKPDGCELSIFDAHQFLEIVRGKSMAFVGDFVARNHMESLICLLSKVLYSYFFNY</sequence>
<dbReference type="EMBL" id="JBANQN010000002">
    <property type="protein sequence ID" value="KAK6796851.1"/>
    <property type="molecule type" value="Genomic_DNA"/>
</dbReference>
<organism evidence="9 10">
    <name type="scientific">Solanum bulbocastanum</name>
    <name type="common">Wild potato</name>
    <dbReference type="NCBI Taxonomy" id="147425"/>
    <lineage>
        <taxon>Eukaryota</taxon>
        <taxon>Viridiplantae</taxon>
        <taxon>Streptophyta</taxon>
        <taxon>Embryophyta</taxon>
        <taxon>Tracheophyta</taxon>
        <taxon>Spermatophyta</taxon>
        <taxon>Magnoliopsida</taxon>
        <taxon>eudicotyledons</taxon>
        <taxon>Gunneridae</taxon>
        <taxon>Pentapetalae</taxon>
        <taxon>asterids</taxon>
        <taxon>lamiids</taxon>
        <taxon>Solanales</taxon>
        <taxon>Solanaceae</taxon>
        <taxon>Solanoideae</taxon>
        <taxon>Solaneae</taxon>
        <taxon>Solanum</taxon>
    </lineage>
</organism>
<reference evidence="9 10" key="1">
    <citation type="submission" date="2024-02" db="EMBL/GenBank/DDBJ databases">
        <title>de novo genome assembly of Solanum bulbocastanum strain 11H21.</title>
        <authorList>
            <person name="Hosaka A.J."/>
        </authorList>
    </citation>
    <scope>NUCLEOTIDE SEQUENCE [LARGE SCALE GENOMIC DNA]</scope>
    <source>
        <tissue evidence="9">Young leaves</tissue>
    </source>
</reference>
<dbReference type="InterPro" id="IPR029962">
    <property type="entry name" value="TBL"/>
</dbReference>
<feature type="domain" description="Trichome birefringence-like C-terminal" evidence="7">
    <location>
        <begin position="34"/>
        <end position="73"/>
    </location>
</feature>
<dbReference type="Pfam" id="PF14416">
    <property type="entry name" value="PMR5N"/>
    <property type="match status" value="1"/>
</dbReference>
<protein>
    <recommendedName>
        <fullName evidence="11">Trichome birefringence-like N-terminal domain-containing protein</fullName>
    </recommendedName>
</protein>
<comment type="similarity">
    <text evidence="2">Belongs to the PC-esterase family. TBL subfamily.</text>
</comment>
<dbReference type="InterPro" id="IPR026057">
    <property type="entry name" value="TBL_C"/>
</dbReference>
<name>A0AAN8U631_SOLBU</name>
<evidence type="ECO:0000256" key="5">
    <source>
        <dbReference type="ARBA" id="ARBA00022989"/>
    </source>
</evidence>
<evidence type="ECO:0000256" key="2">
    <source>
        <dbReference type="ARBA" id="ARBA00007727"/>
    </source>
</evidence>
<gene>
    <name evidence="9" type="ORF">RDI58_004552</name>
</gene>
<evidence type="ECO:0000256" key="1">
    <source>
        <dbReference type="ARBA" id="ARBA00004167"/>
    </source>
</evidence>
<dbReference type="InterPro" id="IPR025846">
    <property type="entry name" value="TBL_N"/>
</dbReference>
<evidence type="ECO:0000259" key="8">
    <source>
        <dbReference type="Pfam" id="PF14416"/>
    </source>
</evidence>
<evidence type="ECO:0000256" key="6">
    <source>
        <dbReference type="ARBA" id="ARBA00023136"/>
    </source>
</evidence>
<dbReference type="AlphaFoldDB" id="A0AAN8U631"/>
<evidence type="ECO:0000313" key="9">
    <source>
        <dbReference type="EMBL" id="KAK6796851.1"/>
    </source>
</evidence>
<feature type="domain" description="Trichome birefringence-like N-terminal" evidence="8">
    <location>
        <begin position="2"/>
        <end position="33"/>
    </location>
</feature>
<evidence type="ECO:0008006" key="11">
    <source>
        <dbReference type="Google" id="ProtNLM"/>
    </source>
</evidence>
<dbReference type="PANTHER" id="PTHR32285:SF184">
    <property type="entry name" value="PROTEIN TRICHOME BIREFRINGENCE-LIKE 19"/>
    <property type="match status" value="1"/>
</dbReference>
<dbReference type="GO" id="GO:0016020">
    <property type="term" value="C:membrane"/>
    <property type="evidence" value="ECO:0007669"/>
    <property type="project" value="UniProtKB-SubCell"/>
</dbReference>
<dbReference type="GO" id="GO:0005794">
    <property type="term" value="C:Golgi apparatus"/>
    <property type="evidence" value="ECO:0007669"/>
    <property type="project" value="TreeGrafter"/>
</dbReference>
<keyword evidence="3" id="KW-0812">Transmembrane</keyword>
<keyword evidence="4" id="KW-0735">Signal-anchor</keyword>
<evidence type="ECO:0000256" key="3">
    <source>
        <dbReference type="ARBA" id="ARBA00022692"/>
    </source>
</evidence>